<dbReference type="AlphaFoldDB" id="E4ZNR0"/>
<reference evidence="3" key="1">
    <citation type="journal article" date="2011" name="Nat. Commun.">
        <title>Effector diversification within compartments of the Leptosphaeria maculans genome affected by Repeat-Induced Point mutations.</title>
        <authorList>
            <person name="Rouxel T."/>
            <person name="Grandaubert J."/>
            <person name="Hane J.K."/>
            <person name="Hoede C."/>
            <person name="van de Wouw A.P."/>
            <person name="Couloux A."/>
            <person name="Dominguez V."/>
            <person name="Anthouard V."/>
            <person name="Bally P."/>
            <person name="Bourras S."/>
            <person name="Cozijnsen A.J."/>
            <person name="Ciuffetti L.M."/>
            <person name="Degrave A."/>
            <person name="Dilmaghani A."/>
            <person name="Duret L."/>
            <person name="Fudal I."/>
            <person name="Goodwin S.B."/>
            <person name="Gout L."/>
            <person name="Glaser N."/>
            <person name="Linglin J."/>
            <person name="Kema G.H.J."/>
            <person name="Lapalu N."/>
            <person name="Lawrence C.B."/>
            <person name="May K."/>
            <person name="Meyer M."/>
            <person name="Ollivier B."/>
            <person name="Poulain J."/>
            <person name="Schoch C.L."/>
            <person name="Simon A."/>
            <person name="Spatafora J.W."/>
            <person name="Stachowiak A."/>
            <person name="Turgeon B.G."/>
            <person name="Tyler B.M."/>
            <person name="Vincent D."/>
            <person name="Weissenbach J."/>
            <person name="Amselem J."/>
            <person name="Quesneville H."/>
            <person name="Oliver R.P."/>
            <person name="Wincker P."/>
            <person name="Balesdent M.-H."/>
            <person name="Howlett B.J."/>
        </authorList>
    </citation>
    <scope>NUCLEOTIDE SEQUENCE [LARGE SCALE GENOMIC DNA]</scope>
    <source>
        <strain evidence="3">JN3 / isolate v23.1.3 / race Av1-4-5-6-7-8</strain>
    </source>
</reference>
<accession>E4ZNR0</accession>
<keyword evidence="3" id="KW-1185">Reference proteome</keyword>
<gene>
    <name evidence="2" type="ORF">LEMA_P041800.1</name>
</gene>
<keyword evidence="1" id="KW-1133">Transmembrane helix</keyword>
<evidence type="ECO:0000256" key="1">
    <source>
        <dbReference type="SAM" id="Phobius"/>
    </source>
</evidence>
<dbReference type="InParanoid" id="E4ZNR0"/>
<evidence type="ECO:0000313" key="3">
    <source>
        <dbReference type="Proteomes" id="UP000002668"/>
    </source>
</evidence>
<name>E4ZNR0_LEPMJ</name>
<keyword evidence="1" id="KW-0812">Transmembrane</keyword>
<dbReference type="HOGENOM" id="CLU_608414_0_0_1"/>
<evidence type="ECO:0000313" key="2">
    <source>
        <dbReference type="EMBL" id="CBX93279.1"/>
    </source>
</evidence>
<sequence>MWIGGLDRVCQAIRKQVEESSRPKAASSQYDGFGATKWAGSRERAHDVDKTGNVDKGGACTGPWKGKRALSATDQIPETSSALGYATRAYKKGGTCREPWQYPYRHVLYMASPHDSVRLDDAALPPRRSPFSGLAFQTARQMKCIYSITVSSKSSRATYSSSSICLAHLIPLVARANPFISNLRLAPYQAPRPFGTQCRQETSSSVMSLPSLSLVNRPELSPEPNCALEPSNDKLQHSSLKHILQEPDSFVESCGSLLSKEDGVAKLDTSRVVVARLAVAAPTTFSTCFTPSVGNNTHPPYESRDDPSLDFQALCLRTPIRNAHRHILESSHSDLSLTSWPCSHNLEPMLIGSYLAGLVILSIVPLLFFIARYLAKRTKSQSWNIDDTLLLLALVTKDTILSPRLANASWEAVPILMAARLVRQHITDPTLGRLERTLMVHMGPEKHCFA</sequence>
<dbReference type="Proteomes" id="UP000002668">
    <property type="component" value="Genome"/>
</dbReference>
<feature type="transmembrane region" description="Helical" evidence="1">
    <location>
        <begin position="351"/>
        <end position="375"/>
    </location>
</feature>
<organism evidence="3">
    <name type="scientific">Leptosphaeria maculans (strain JN3 / isolate v23.1.3 / race Av1-4-5-6-7-8)</name>
    <name type="common">Blackleg fungus</name>
    <name type="synonym">Phoma lingam</name>
    <dbReference type="NCBI Taxonomy" id="985895"/>
    <lineage>
        <taxon>Eukaryota</taxon>
        <taxon>Fungi</taxon>
        <taxon>Dikarya</taxon>
        <taxon>Ascomycota</taxon>
        <taxon>Pezizomycotina</taxon>
        <taxon>Dothideomycetes</taxon>
        <taxon>Pleosporomycetidae</taxon>
        <taxon>Pleosporales</taxon>
        <taxon>Pleosporineae</taxon>
        <taxon>Leptosphaeriaceae</taxon>
        <taxon>Plenodomus</taxon>
        <taxon>Plenodomus lingam/Leptosphaeria maculans species complex</taxon>
    </lineage>
</organism>
<proteinExistence type="predicted"/>
<dbReference type="VEuPathDB" id="FungiDB:LEMA_P041800.1"/>
<dbReference type="EMBL" id="FP929105">
    <property type="protein sequence ID" value="CBX93279.1"/>
    <property type="molecule type" value="Genomic_DNA"/>
</dbReference>
<protein>
    <submittedName>
        <fullName evidence="2">Predicted protein</fullName>
    </submittedName>
</protein>
<keyword evidence="1" id="KW-0472">Membrane</keyword>